<keyword evidence="1" id="KW-0812">Transmembrane</keyword>
<feature type="transmembrane region" description="Helical" evidence="1">
    <location>
        <begin position="7"/>
        <end position="26"/>
    </location>
</feature>
<protein>
    <submittedName>
        <fullName evidence="2">Uncharacterized protein</fullName>
    </submittedName>
</protein>
<proteinExistence type="predicted"/>
<evidence type="ECO:0000313" key="2">
    <source>
        <dbReference type="EMBL" id="MBX37050.1"/>
    </source>
</evidence>
<reference evidence="2" key="1">
    <citation type="submission" date="2018-02" db="EMBL/GenBank/DDBJ databases">
        <title>Rhizophora mucronata_Transcriptome.</title>
        <authorList>
            <person name="Meera S.P."/>
            <person name="Sreeshan A."/>
            <person name="Augustine A."/>
        </authorList>
    </citation>
    <scope>NUCLEOTIDE SEQUENCE</scope>
    <source>
        <tissue evidence="2">Leaf</tissue>
    </source>
</reference>
<evidence type="ECO:0000256" key="1">
    <source>
        <dbReference type="SAM" id="Phobius"/>
    </source>
</evidence>
<name>A0A2P2N3I5_RHIMU</name>
<sequence length="28" mass="3160">MSFEKRISVLFPYFSLMLAIKAGLVLKG</sequence>
<organism evidence="2">
    <name type="scientific">Rhizophora mucronata</name>
    <name type="common">Asiatic mangrove</name>
    <dbReference type="NCBI Taxonomy" id="61149"/>
    <lineage>
        <taxon>Eukaryota</taxon>
        <taxon>Viridiplantae</taxon>
        <taxon>Streptophyta</taxon>
        <taxon>Embryophyta</taxon>
        <taxon>Tracheophyta</taxon>
        <taxon>Spermatophyta</taxon>
        <taxon>Magnoliopsida</taxon>
        <taxon>eudicotyledons</taxon>
        <taxon>Gunneridae</taxon>
        <taxon>Pentapetalae</taxon>
        <taxon>rosids</taxon>
        <taxon>fabids</taxon>
        <taxon>Malpighiales</taxon>
        <taxon>Rhizophoraceae</taxon>
        <taxon>Rhizophora</taxon>
    </lineage>
</organism>
<accession>A0A2P2N3I5</accession>
<keyword evidence="1" id="KW-0472">Membrane</keyword>
<keyword evidence="1" id="KW-1133">Transmembrane helix</keyword>
<dbReference type="AlphaFoldDB" id="A0A2P2N3I5"/>
<dbReference type="EMBL" id="GGEC01056566">
    <property type="protein sequence ID" value="MBX37050.1"/>
    <property type="molecule type" value="Transcribed_RNA"/>
</dbReference>